<feature type="compositionally biased region" description="Pro residues" evidence="5">
    <location>
        <begin position="80"/>
        <end position="91"/>
    </location>
</feature>
<feature type="compositionally biased region" description="Polar residues" evidence="5">
    <location>
        <begin position="1644"/>
        <end position="1653"/>
    </location>
</feature>
<comment type="caution">
    <text evidence="8">The sequence shown here is derived from an EMBL/GenBank/DDBJ whole genome shotgun (WGS) entry which is preliminary data.</text>
</comment>
<keyword evidence="9" id="KW-1185">Reference proteome</keyword>
<dbReference type="Gene3D" id="4.10.1080.10">
    <property type="entry name" value="TSP type-3 repeat"/>
    <property type="match status" value="1"/>
</dbReference>
<dbReference type="InterPro" id="IPR028974">
    <property type="entry name" value="TSP_type-3_rpt"/>
</dbReference>
<feature type="compositionally biased region" description="Basic and acidic residues" evidence="5">
    <location>
        <begin position="1815"/>
        <end position="1840"/>
    </location>
</feature>
<proteinExistence type="predicted"/>
<dbReference type="SUPFAM" id="SSF103647">
    <property type="entry name" value="TSP type-3 repeat"/>
    <property type="match status" value="1"/>
</dbReference>
<dbReference type="InterPro" id="IPR053180">
    <property type="entry name" value="Ca-binding_acidic-repeat"/>
</dbReference>
<feature type="domain" description="MBG" evidence="7">
    <location>
        <begin position="1075"/>
        <end position="1156"/>
    </location>
</feature>
<dbReference type="EMBL" id="AZFS01000041">
    <property type="protein sequence ID" value="KRL96209.1"/>
    <property type="molecule type" value="Genomic_DNA"/>
</dbReference>
<dbReference type="PANTHER" id="PTHR37467">
    <property type="entry name" value="EXPORTED CALCIUM-BINDING GLYCOPROTEIN-RELATED"/>
    <property type="match status" value="1"/>
</dbReference>
<dbReference type="InterPro" id="IPR059100">
    <property type="entry name" value="TSP3_bac"/>
</dbReference>
<evidence type="ECO:0000256" key="3">
    <source>
        <dbReference type="ARBA" id="ARBA00022729"/>
    </source>
</evidence>
<dbReference type="STRING" id="1423753.FD28_GL001962"/>
<feature type="compositionally biased region" description="Basic and acidic residues" evidence="5">
    <location>
        <begin position="1693"/>
        <end position="1709"/>
    </location>
</feature>
<feature type="compositionally biased region" description="Basic and acidic residues" evidence="5">
    <location>
        <begin position="1740"/>
        <end position="1761"/>
    </location>
</feature>
<feature type="domain" description="MBG" evidence="7">
    <location>
        <begin position="1511"/>
        <end position="1583"/>
    </location>
</feature>
<dbReference type="InterPro" id="IPR041286">
    <property type="entry name" value="MBG_2"/>
</dbReference>
<evidence type="ECO:0000256" key="4">
    <source>
        <dbReference type="ARBA" id="ARBA00022837"/>
    </source>
</evidence>
<feature type="domain" description="MBG" evidence="6">
    <location>
        <begin position="897"/>
        <end position="990"/>
    </location>
</feature>
<feature type="compositionally biased region" description="Acidic residues" evidence="5">
    <location>
        <begin position="1710"/>
        <end position="1719"/>
    </location>
</feature>
<feature type="region of interest" description="Disordered" evidence="5">
    <location>
        <begin position="157"/>
        <end position="184"/>
    </location>
</feature>
<evidence type="ECO:0000256" key="1">
    <source>
        <dbReference type="ARBA" id="ARBA00004613"/>
    </source>
</evidence>
<keyword evidence="4" id="KW-0106">Calcium</keyword>
<reference evidence="8 9" key="1">
    <citation type="journal article" date="2015" name="Genome Announc.">
        <title>Expanding the biotechnology potential of lactobacilli through comparative genomics of 213 strains and associated genera.</title>
        <authorList>
            <person name="Sun Z."/>
            <person name="Harris H.M."/>
            <person name="McCann A."/>
            <person name="Guo C."/>
            <person name="Argimon S."/>
            <person name="Zhang W."/>
            <person name="Yang X."/>
            <person name="Jeffery I.B."/>
            <person name="Cooney J.C."/>
            <person name="Kagawa T.F."/>
            <person name="Liu W."/>
            <person name="Song Y."/>
            <person name="Salvetti E."/>
            <person name="Wrobel A."/>
            <person name="Rasinkangas P."/>
            <person name="Parkhill J."/>
            <person name="Rea M.C."/>
            <person name="O'Sullivan O."/>
            <person name="Ritari J."/>
            <person name="Douillard F.P."/>
            <person name="Paul Ross R."/>
            <person name="Yang R."/>
            <person name="Briner A.E."/>
            <person name="Felis G.E."/>
            <person name="de Vos W.M."/>
            <person name="Barrangou R."/>
            <person name="Klaenhammer T.R."/>
            <person name="Caufield P.W."/>
            <person name="Cui Y."/>
            <person name="Zhang H."/>
            <person name="O'Toole P.W."/>
        </authorList>
    </citation>
    <scope>NUCLEOTIDE SEQUENCE [LARGE SCALE GENOMIC DNA]</scope>
    <source>
        <strain evidence="8 9">DSM 16381</strain>
    </source>
</reference>
<feature type="domain" description="MBG" evidence="7">
    <location>
        <begin position="993"/>
        <end position="1069"/>
    </location>
</feature>
<feature type="region of interest" description="Disordered" evidence="5">
    <location>
        <begin position="1644"/>
        <end position="1979"/>
    </location>
</feature>
<dbReference type="Pfam" id="PF18483">
    <property type="entry name" value="Lectin_L-type_dom"/>
    <property type="match status" value="1"/>
</dbReference>
<evidence type="ECO:0000256" key="5">
    <source>
        <dbReference type="SAM" id="MobiDB-lite"/>
    </source>
</evidence>
<protein>
    <submittedName>
        <fullName evidence="8">AAA ATPase</fullName>
    </submittedName>
</protein>
<sequence>MKQKTENQMIKNPIGLYKGHTGWKVKTRIFGTLLISFSAVTIAESTTVVDVHAATPAPTAAVQPKSDTDPSPAPNKVSPAPTPTPTKPAPTQPTQKPVIESASVTTSKATPAPESSTDTTNDSGDYPVLAQDKDINVGADTSEVKLTADQIASHFTATVENKDGSDGDDDPADNKKTKPIGKNGSVQLTTLGKHDYYRSPGSTTQIEGHQVAHVSFEHEIDFSHNFSMTGALGVGSKSSGGADSVGLIFAPGDPAEATGGGAGGRLGIEGLSNAFGFVFDEYDNQTDFKDPTGKPYVGWRYTDSSTKLQKADRLDWVLASTLGLARTSNPENAFVMNYDAEHQNLTIKLNGHTFTRHIDDVKTGYSLSVAASTGGNFNDYSAKIDNFSYTPKTIRLGVNLVDAAGESGALLNNTTVNAVANIGDTISIFSSQDAAKRAVAADKTLNPALVAVIPSDSAGNVYVIDGSQVVANNNGTARTIADASGQSVADGTYYSYTVQDGDGQQMTVPVRLAFKANVTPIDAATGQPIEGVKPLTVTAVAGEPTLVSFPGYTPTQVVLEAPAAGKTVADDSLTIDTATTKPSTATTTEKANPIGHYYTGTGKTVDGKTVNVDAVAGTGQSITDALNQQPLKNGDQPVASGGQQEISNTDYYWSAVGDASATDSTDANQRQDSGSLLLPTKSTLQYWDQQAITNQATADKYRTQAQEMYDQFVKLSGLTQDQKDAADKLLQSVVAIYKQVSDTNGQAKTAFEDAETKTDPGTIYQDGQDGYASLEKVQNLLIDFKGDLDNLTTTNQDAQNTLATFVSWSQVYGQPLAFPDVTFGKDFGAVSKADFNNPDYYEYVDAKNPDTVVKTPKNVGAYLFKLTDHGRTYLKSLSSNPNAGLYVSAMVTITPQTAAATVDGTTVAYGGVDGQFPAFTGSLGNAAKDHQLNQGDFEVVDSAGKTVTVDQLKAGGDYTIQYTAAAQAALKKDSNYQFTSFGTAKLKVTPREITVQARDSVKTYGDGATELSLTTASANGLVNQDTLDSLGVKLTREPGENVGKYQIILDPTSVINPNYHVAVNPGTLTIGKKPITVKVMSFERDYGTAQPDLTFSIPALTATGQENGQLVGQDKQADLHITLTRATGSDVGTYAITGSVDQESNSNYEVIFEDGNDTIKQAAASVAVADSQLTYGDDTTAFTAAVTGPTVDAFDQSAFEVVDTNGQPVVWTGHLPAGRYQVQLTAAAQDALKAANPNYDFTSFKPGTLTVSPKPITVTAQSPSKIYGEPDPELTLTPESAAGLATNDTLSSLGIKLVRAAGADVKAYDITLDKSSSLNKNYTITVNPGELTIKPKPLTVTIENITATYGETIPALQFDVPAGTKVGLIKGETEGLLGVTLTREPGTDAGHYVISGTATNQNYEVTFKPGTLTISQATSDVTIPSLNMIYGNPIPPLSATLNNPTTSEIKPSDLVVVNGAGQLVTADQLQTGETYKIQLTADAKNRLISENPNYDLSKLGTGDLTVASRAVTVQIDPQVIYRGEANPANSAKLTKGSFKTGETVASLKLSYLDPVAPDVGTYQITGTNTNANYEVTVLAGTLTVLGKEIAPDGTVTITQKDAAGTVTKITKQWAVDDGSGDSETVYTYDPVTKTQTVTEFQNGQQVAQQTISPDSAPAILPDGNGAASVVGHDTKGAPILTHYGIDPDQDGVDSDKELADGTDPVKSDTDGDGVDDGEEAQLGTNPLEADTDDDGVSDGDEIKDGTDPLKPDTDGDGLSDKEELDLGTDPLKVDTDGDGIPDGVEVKNGTNPLVPEVRVAPTPIDTDGDGVSDADEIKAGTDPLKADTDGDGIPDGKELKLGTNPLKADTDGDGIPDGKELKLGTNPLKADTDGDGIPDGKELKLGTNPLKADTDGDGVPDGQELRQHTNPLKPNRVKDGKKERQHTHPLKADTDHNGSSAGDGLLQHTNPLKVSAASQADASMQVTTTRRARQQRQRQERLLPQTGQQHEGYLAAIGLFLLASLMRPFARRRH</sequence>
<feature type="compositionally biased region" description="Acidic residues" evidence="5">
    <location>
        <begin position="1729"/>
        <end position="1739"/>
    </location>
</feature>
<dbReference type="RefSeq" id="WP_057732255.1">
    <property type="nucleotide sequence ID" value="NZ_AZFS01000041.1"/>
</dbReference>
<keyword evidence="2" id="KW-0964">Secreted</keyword>
<organism evidence="8 9">
    <name type="scientific">Levilactobacillus hammesii DSM 16381</name>
    <dbReference type="NCBI Taxonomy" id="1423753"/>
    <lineage>
        <taxon>Bacteria</taxon>
        <taxon>Bacillati</taxon>
        <taxon>Bacillota</taxon>
        <taxon>Bacilli</taxon>
        <taxon>Lactobacillales</taxon>
        <taxon>Lactobacillaceae</taxon>
        <taxon>Levilactobacillus</taxon>
    </lineage>
</organism>
<dbReference type="PANTHER" id="PTHR37467:SF1">
    <property type="entry name" value="EXPORTED CALCIUM-BINDING GLYCOPROTEIN"/>
    <property type="match status" value="1"/>
</dbReference>
<dbReference type="PATRIC" id="fig|1423753.3.peg.2062"/>
<feature type="compositionally biased region" description="Polar residues" evidence="5">
    <location>
        <begin position="1947"/>
        <end position="1964"/>
    </location>
</feature>
<keyword evidence="3" id="KW-0732">Signal</keyword>
<feature type="domain" description="MBG" evidence="7">
    <location>
        <begin position="1338"/>
        <end position="1413"/>
    </location>
</feature>
<dbReference type="InterPro" id="IPR013320">
    <property type="entry name" value="ConA-like_dom_sf"/>
</dbReference>
<evidence type="ECO:0000313" key="8">
    <source>
        <dbReference type="EMBL" id="KRL96209.1"/>
    </source>
</evidence>
<dbReference type="InterPro" id="IPR041277">
    <property type="entry name" value="MBG_Lactobacillales"/>
</dbReference>
<dbReference type="OrthoDB" id="9812345at2"/>
<dbReference type="Proteomes" id="UP000051580">
    <property type="component" value="Unassembled WGS sequence"/>
</dbReference>
<evidence type="ECO:0000259" key="7">
    <source>
        <dbReference type="Pfam" id="PF18676"/>
    </source>
</evidence>
<dbReference type="Gene3D" id="3.10.430.110">
    <property type="match status" value="3"/>
</dbReference>
<gene>
    <name evidence="8" type="ORF">FD28_GL001962</name>
</gene>
<comment type="subcellular location">
    <subcellularLocation>
        <location evidence="1">Secreted</location>
    </subcellularLocation>
</comment>
<evidence type="ECO:0000259" key="6">
    <source>
        <dbReference type="Pfam" id="PF17883"/>
    </source>
</evidence>
<accession>A0A0R1USS8</accession>
<feature type="domain" description="MBG" evidence="7">
    <location>
        <begin position="1256"/>
        <end position="1332"/>
    </location>
</feature>
<dbReference type="Gene3D" id="2.60.120.200">
    <property type="match status" value="1"/>
</dbReference>
<dbReference type="Pfam" id="PF18884">
    <property type="entry name" value="TSP3_bac"/>
    <property type="match status" value="9"/>
</dbReference>
<feature type="domain" description="MBG" evidence="6">
    <location>
        <begin position="1173"/>
        <end position="1252"/>
    </location>
</feature>
<dbReference type="Pfam" id="PF18676">
    <property type="entry name" value="MBG_2"/>
    <property type="match status" value="5"/>
</dbReference>
<dbReference type="Pfam" id="PF17883">
    <property type="entry name" value="MBG"/>
    <property type="match status" value="3"/>
</dbReference>
<feature type="compositionally biased region" description="Polar residues" evidence="5">
    <location>
        <begin position="102"/>
        <end position="123"/>
    </location>
</feature>
<feature type="region of interest" description="Disordered" evidence="5">
    <location>
        <begin position="58"/>
        <end position="135"/>
    </location>
</feature>
<evidence type="ECO:0000256" key="2">
    <source>
        <dbReference type="ARBA" id="ARBA00022525"/>
    </source>
</evidence>
<dbReference type="SUPFAM" id="SSF49899">
    <property type="entry name" value="Concanavalin A-like lectins/glucanases"/>
    <property type="match status" value="1"/>
</dbReference>
<evidence type="ECO:0000313" key="9">
    <source>
        <dbReference type="Proteomes" id="UP000051580"/>
    </source>
</evidence>
<name>A0A0R1USS8_9LACO</name>
<dbReference type="GO" id="GO:0005509">
    <property type="term" value="F:calcium ion binding"/>
    <property type="evidence" value="ECO:0007669"/>
    <property type="project" value="InterPro"/>
</dbReference>
<feature type="domain" description="MBG" evidence="6">
    <location>
        <begin position="1438"/>
        <end position="1506"/>
    </location>
</feature>